<organism evidence="4 5">
    <name type="scientific">Peptoclostridium acidaminophilum DSM 3953</name>
    <dbReference type="NCBI Taxonomy" id="1286171"/>
    <lineage>
        <taxon>Bacteria</taxon>
        <taxon>Bacillati</taxon>
        <taxon>Bacillota</taxon>
        <taxon>Clostridia</taxon>
        <taxon>Peptostreptococcales</taxon>
        <taxon>Peptoclostridiaceae</taxon>
        <taxon>Peptoclostridium</taxon>
    </lineage>
</organism>
<dbReference type="PANTHER" id="PTHR43278">
    <property type="entry name" value="NAD(P)H-DEPENDENT FMN-CONTAINING OXIDOREDUCTASE YWQN-RELATED"/>
    <property type="match status" value="1"/>
</dbReference>
<keyword evidence="5" id="KW-1185">Reference proteome</keyword>
<dbReference type="InterPro" id="IPR005025">
    <property type="entry name" value="FMN_Rdtase-like_dom"/>
</dbReference>
<dbReference type="Proteomes" id="UP000019591">
    <property type="component" value="Chromosome"/>
</dbReference>
<dbReference type="EMBL" id="CP007452">
    <property type="protein sequence ID" value="AHM56302.1"/>
    <property type="molecule type" value="Genomic_DNA"/>
</dbReference>
<dbReference type="eggNOG" id="COG0655">
    <property type="taxonomic scope" value="Bacteria"/>
</dbReference>
<dbReference type="RefSeq" id="WP_025435313.1">
    <property type="nucleotide sequence ID" value="NZ_CP007452.1"/>
</dbReference>
<sequence>MKVLIVNGSPRIQKNSYNIARYIAGIMEKNGVDHEIIDVVKLDMTPCIGCGVCSRTGVCFKNDESTSTVKKFDPSDATIVVSPIYFNSISGQLKMFIDRFQSLYASKYDLKKPAIDRSKKRFGAFIAVGGSKGYEDQFTSAELIMDLYFKVINTRFIEKLRIPDSDRVNAWEDKATLDEVERISLRIIEEMKKVKQQG</sequence>
<name>W8TJB7_PEPAC</name>
<dbReference type="PANTHER" id="PTHR43278:SF2">
    <property type="entry name" value="IRON-SULFUR FLAVOPROTEIN"/>
    <property type="match status" value="1"/>
</dbReference>
<dbReference type="SUPFAM" id="SSF52218">
    <property type="entry name" value="Flavoproteins"/>
    <property type="match status" value="1"/>
</dbReference>
<evidence type="ECO:0000256" key="1">
    <source>
        <dbReference type="ARBA" id="ARBA00022630"/>
    </source>
</evidence>
<dbReference type="STRING" id="1286171.EAL2_c10030"/>
<dbReference type="AlphaFoldDB" id="W8TJB7"/>
<proteinExistence type="predicted"/>
<evidence type="ECO:0000259" key="3">
    <source>
        <dbReference type="Pfam" id="PF03358"/>
    </source>
</evidence>
<dbReference type="OrthoDB" id="9805976at2"/>
<feature type="domain" description="NADPH-dependent FMN reductase-like" evidence="3">
    <location>
        <begin position="1"/>
        <end position="133"/>
    </location>
</feature>
<dbReference type="GO" id="GO:0016491">
    <property type="term" value="F:oxidoreductase activity"/>
    <property type="evidence" value="ECO:0007669"/>
    <property type="project" value="InterPro"/>
</dbReference>
<dbReference type="HOGENOM" id="CLU_050993_4_1_9"/>
<dbReference type="KEGG" id="eac:EAL2_c10030"/>
<keyword evidence="1" id="KW-0285">Flavoprotein</keyword>
<evidence type="ECO:0000313" key="5">
    <source>
        <dbReference type="Proteomes" id="UP000019591"/>
    </source>
</evidence>
<accession>W8TJB7</accession>
<dbReference type="InterPro" id="IPR029039">
    <property type="entry name" value="Flavoprotein-like_sf"/>
</dbReference>
<gene>
    <name evidence="4" type="ORF">EAL2_c10030</name>
</gene>
<dbReference type="InterPro" id="IPR051796">
    <property type="entry name" value="ISF_SsuE-like"/>
</dbReference>
<evidence type="ECO:0000313" key="4">
    <source>
        <dbReference type="EMBL" id="AHM56302.1"/>
    </source>
</evidence>
<reference evidence="4 5" key="1">
    <citation type="journal article" date="2014" name="Genome Announc.">
        <title>Complete Genome Sequence of Amino Acid-Utilizing Eubacterium acidaminophilum al-2 (DSM 3953).</title>
        <authorList>
            <person name="Poehlein A."/>
            <person name="Andreesen J.R."/>
            <person name="Daniel R."/>
        </authorList>
    </citation>
    <scope>NUCLEOTIDE SEQUENCE [LARGE SCALE GENOMIC DNA]</scope>
    <source>
        <strain evidence="4 5">DSM 3953</strain>
    </source>
</reference>
<dbReference type="Pfam" id="PF03358">
    <property type="entry name" value="FMN_red"/>
    <property type="match status" value="1"/>
</dbReference>
<dbReference type="Gene3D" id="3.40.50.360">
    <property type="match status" value="1"/>
</dbReference>
<dbReference type="PATRIC" id="fig|1286171.3.peg.953"/>
<keyword evidence="2" id="KW-0288">FMN</keyword>
<protein>
    <submittedName>
        <fullName evidence="4">Iron-sulfur flavoprotein</fullName>
    </submittedName>
</protein>
<evidence type="ECO:0000256" key="2">
    <source>
        <dbReference type="ARBA" id="ARBA00022643"/>
    </source>
</evidence>